<dbReference type="Proteomes" id="UP000199086">
    <property type="component" value="Unassembled WGS sequence"/>
</dbReference>
<sequence length="123" mass="13105">MFPSDLDRITVTGIAGIGYHGVFPYERRDGQTFSVDVTLGLDLSDAGRTDDLTDTVDYGLLARQVADDIAGEPLNLIEALAARIASTCLGFSRVAAVTVTVHKPEAPIPVPFGDTSVTITRVR</sequence>
<dbReference type="RefSeq" id="WP_175557554.1">
    <property type="nucleotide sequence ID" value="NZ_FMYF01000017.1"/>
</dbReference>
<dbReference type="GO" id="GO:0004150">
    <property type="term" value="F:dihydroneopterin aldolase activity"/>
    <property type="evidence" value="ECO:0007669"/>
    <property type="project" value="UniProtKB-UniRule"/>
</dbReference>
<keyword evidence="4 6" id="KW-0289">Folate biosynthesis</keyword>
<dbReference type="InterPro" id="IPR006157">
    <property type="entry name" value="FolB_dom"/>
</dbReference>
<keyword evidence="9" id="KW-1185">Reference proteome</keyword>
<accession>A0A1G6ILH9</accession>
<dbReference type="PANTHER" id="PTHR42844:SF1">
    <property type="entry name" value="DIHYDRONEOPTERIN ALDOLASE 1-RELATED"/>
    <property type="match status" value="1"/>
</dbReference>
<dbReference type="UniPathway" id="UPA00077">
    <property type="reaction ID" value="UER00154"/>
</dbReference>
<dbReference type="GO" id="GO:0016301">
    <property type="term" value="F:kinase activity"/>
    <property type="evidence" value="ECO:0007669"/>
    <property type="project" value="UniProtKB-KW"/>
</dbReference>
<dbReference type="PANTHER" id="PTHR42844">
    <property type="entry name" value="DIHYDRONEOPTERIN ALDOLASE 1-RELATED"/>
    <property type="match status" value="1"/>
</dbReference>
<dbReference type="NCBIfam" id="TIGR00526">
    <property type="entry name" value="folB_dom"/>
    <property type="match status" value="1"/>
</dbReference>
<feature type="domain" description="Dihydroneopterin aldolase/epimerase" evidence="7">
    <location>
        <begin position="9"/>
        <end position="121"/>
    </location>
</feature>
<evidence type="ECO:0000313" key="9">
    <source>
        <dbReference type="Proteomes" id="UP000199086"/>
    </source>
</evidence>
<dbReference type="STRING" id="1577474.GA0111570_11723"/>
<dbReference type="GO" id="GO:0005737">
    <property type="term" value="C:cytoplasm"/>
    <property type="evidence" value="ECO:0007669"/>
    <property type="project" value="TreeGrafter"/>
</dbReference>
<keyword evidence="8" id="KW-0808">Transferase</keyword>
<dbReference type="InterPro" id="IPR006156">
    <property type="entry name" value="Dihydroneopterin_aldolase"/>
</dbReference>
<dbReference type="InterPro" id="IPR043133">
    <property type="entry name" value="GTP-CH-I_C/QueF"/>
</dbReference>
<protein>
    <recommendedName>
        <fullName evidence="6">7,8-dihydroneopterin aldolase</fullName>
        <ecNumber evidence="6">4.1.2.25</ecNumber>
    </recommendedName>
</protein>
<dbReference type="EMBL" id="FMYF01000017">
    <property type="protein sequence ID" value="SDC06616.1"/>
    <property type="molecule type" value="Genomic_DNA"/>
</dbReference>
<dbReference type="NCBIfam" id="TIGR00525">
    <property type="entry name" value="folB"/>
    <property type="match status" value="1"/>
</dbReference>
<dbReference type="FunFam" id="3.30.1130.10:FF:000003">
    <property type="entry name" value="7,8-dihydroneopterin aldolase"/>
    <property type="match status" value="1"/>
</dbReference>
<evidence type="ECO:0000256" key="1">
    <source>
        <dbReference type="ARBA" id="ARBA00001353"/>
    </source>
</evidence>
<dbReference type="EC" id="4.1.2.25" evidence="6"/>
<dbReference type="SMART" id="SM00905">
    <property type="entry name" value="FolB"/>
    <property type="match status" value="1"/>
</dbReference>
<dbReference type="AlphaFoldDB" id="A0A1G6ILH9"/>
<evidence type="ECO:0000256" key="6">
    <source>
        <dbReference type="RuleBase" id="RU362079"/>
    </source>
</evidence>
<comment type="function">
    <text evidence="6">Catalyzes the conversion of 7,8-dihydroneopterin to 6-hydroxymethyl-7,8-dihydropterin.</text>
</comment>
<proteinExistence type="inferred from homology"/>
<comment type="similarity">
    <text evidence="3 6">Belongs to the DHNA family.</text>
</comment>
<evidence type="ECO:0000313" key="8">
    <source>
        <dbReference type="EMBL" id="SDC06616.1"/>
    </source>
</evidence>
<evidence type="ECO:0000259" key="7">
    <source>
        <dbReference type="SMART" id="SM00905"/>
    </source>
</evidence>
<evidence type="ECO:0000256" key="2">
    <source>
        <dbReference type="ARBA" id="ARBA00005013"/>
    </source>
</evidence>
<keyword evidence="5 6" id="KW-0456">Lyase</keyword>
<evidence type="ECO:0000256" key="5">
    <source>
        <dbReference type="ARBA" id="ARBA00023239"/>
    </source>
</evidence>
<organism evidence="8 9">
    <name type="scientific">Raineyella antarctica</name>
    <dbReference type="NCBI Taxonomy" id="1577474"/>
    <lineage>
        <taxon>Bacteria</taxon>
        <taxon>Bacillati</taxon>
        <taxon>Actinomycetota</taxon>
        <taxon>Actinomycetes</taxon>
        <taxon>Propionibacteriales</taxon>
        <taxon>Propionibacteriaceae</taxon>
        <taxon>Raineyella</taxon>
    </lineage>
</organism>
<comment type="pathway">
    <text evidence="2 6">Cofactor biosynthesis; tetrahydrofolate biosynthesis; 2-amino-4-hydroxy-6-hydroxymethyl-7,8-dihydropteridine diphosphate from 7,8-dihydroneopterin triphosphate: step 3/4.</text>
</comment>
<dbReference type="Gene3D" id="3.30.1130.10">
    <property type="match status" value="1"/>
</dbReference>
<reference evidence="8 9" key="1">
    <citation type="submission" date="2016-06" db="EMBL/GenBank/DDBJ databases">
        <authorList>
            <person name="Olsen C.W."/>
            <person name="Carey S."/>
            <person name="Hinshaw L."/>
            <person name="Karasin A.I."/>
        </authorList>
    </citation>
    <scope>NUCLEOTIDE SEQUENCE [LARGE SCALE GENOMIC DNA]</scope>
    <source>
        <strain evidence="8 9">LZ-22</strain>
    </source>
</reference>
<dbReference type="CDD" id="cd00534">
    <property type="entry name" value="DHNA_DHNTPE"/>
    <property type="match status" value="1"/>
</dbReference>
<name>A0A1G6ILH9_9ACTN</name>
<evidence type="ECO:0000256" key="3">
    <source>
        <dbReference type="ARBA" id="ARBA00005708"/>
    </source>
</evidence>
<evidence type="ECO:0000256" key="4">
    <source>
        <dbReference type="ARBA" id="ARBA00022909"/>
    </source>
</evidence>
<keyword evidence="8" id="KW-0418">Kinase</keyword>
<dbReference type="GO" id="GO:0046656">
    <property type="term" value="P:folic acid biosynthetic process"/>
    <property type="evidence" value="ECO:0007669"/>
    <property type="project" value="UniProtKB-UniRule"/>
</dbReference>
<comment type="catalytic activity">
    <reaction evidence="1 6">
        <text>7,8-dihydroneopterin = 6-hydroxymethyl-7,8-dihydropterin + glycolaldehyde</text>
        <dbReference type="Rhea" id="RHEA:10540"/>
        <dbReference type="ChEBI" id="CHEBI:17001"/>
        <dbReference type="ChEBI" id="CHEBI:17071"/>
        <dbReference type="ChEBI" id="CHEBI:44841"/>
        <dbReference type="EC" id="4.1.2.25"/>
    </reaction>
</comment>
<dbReference type="GO" id="GO:0046654">
    <property type="term" value="P:tetrahydrofolate biosynthetic process"/>
    <property type="evidence" value="ECO:0007669"/>
    <property type="project" value="UniProtKB-UniRule"/>
</dbReference>
<dbReference type="Pfam" id="PF02152">
    <property type="entry name" value="FolB"/>
    <property type="match status" value="1"/>
</dbReference>
<dbReference type="SUPFAM" id="SSF55620">
    <property type="entry name" value="Tetrahydrobiopterin biosynthesis enzymes-like"/>
    <property type="match status" value="1"/>
</dbReference>
<gene>
    <name evidence="8" type="ORF">GA0111570_11723</name>
</gene>